<reference evidence="4" key="3">
    <citation type="submission" date="2025-09" db="UniProtKB">
        <authorList>
            <consortium name="Ensembl"/>
        </authorList>
    </citation>
    <scope>IDENTIFICATION</scope>
</reference>
<sequence>MKVFSKNVSKCVTPDGRTICVGDIVWAKIYGFPWWPARILTITVSRKDNGLLVRQEARISWFGSPTTSFLALSQLSPFLENFQSRFNKKRKGLYPSGLWGLQFRSSFSVHLLSTQIISSEKIGGCQP</sequence>
<evidence type="ECO:0000259" key="3">
    <source>
        <dbReference type="PROSITE" id="PS50812"/>
    </source>
</evidence>
<dbReference type="PROSITE" id="PS50812">
    <property type="entry name" value="PWWP"/>
    <property type="match status" value="1"/>
</dbReference>
<reference evidence="5" key="1">
    <citation type="journal article" date="2017" name="PLoS ONE">
        <title>The Agassiz's desert tortoise genome provides a resource for the conservation of a threatened species.</title>
        <authorList>
            <person name="Tollis M."/>
            <person name="DeNardo D.F."/>
            <person name="Cornelius J.A."/>
            <person name="Dolby G.A."/>
            <person name="Edwards T."/>
            <person name="Henen B.T."/>
            <person name="Karl A.E."/>
            <person name="Murphy R.W."/>
            <person name="Kusumi K."/>
        </authorList>
    </citation>
    <scope>NUCLEOTIDE SEQUENCE [LARGE SCALE GENOMIC DNA]</scope>
</reference>
<evidence type="ECO:0000313" key="4">
    <source>
        <dbReference type="Ensembl" id="ENSGAGP00000000398.1"/>
    </source>
</evidence>
<proteinExistence type="predicted"/>
<dbReference type="GO" id="GO:0003682">
    <property type="term" value="F:chromatin binding"/>
    <property type="evidence" value="ECO:0007669"/>
    <property type="project" value="TreeGrafter"/>
</dbReference>
<dbReference type="SMART" id="SM00293">
    <property type="entry name" value="PWWP"/>
    <property type="match status" value="1"/>
</dbReference>
<dbReference type="FunFam" id="2.30.30.140:FF:000036">
    <property type="entry name" value="PWWP domain-containing protein 2A"/>
    <property type="match status" value="1"/>
</dbReference>
<evidence type="ECO:0000256" key="2">
    <source>
        <dbReference type="ARBA" id="ARBA00023163"/>
    </source>
</evidence>
<dbReference type="Pfam" id="PF00855">
    <property type="entry name" value="PWWP"/>
    <property type="match status" value="1"/>
</dbReference>
<dbReference type="Gene3D" id="2.30.30.140">
    <property type="match status" value="1"/>
</dbReference>
<organism evidence="4 5">
    <name type="scientific">Gopherus agassizii</name>
    <name type="common">Agassiz's desert tortoise</name>
    <dbReference type="NCBI Taxonomy" id="38772"/>
    <lineage>
        <taxon>Eukaryota</taxon>
        <taxon>Metazoa</taxon>
        <taxon>Chordata</taxon>
        <taxon>Craniata</taxon>
        <taxon>Vertebrata</taxon>
        <taxon>Euteleostomi</taxon>
        <taxon>Archelosauria</taxon>
        <taxon>Testudinata</taxon>
        <taxon>Testudines</taxon>
        <taxon>Cryptodira</taxon>
        <taxon>Durocryptodira</taxon>
        <taxon>Testudinoidea</taxon>
        <taxon>Testudinidae</taxon>
        <taxon>Gopherus</taxon>
    </lineage>
</organism>
<keyword evidence="1" id="KW-0805">Transcription regulation</keyword>
<dbReference type="PANTHER" id="PTHR16112:SF22">
    <property type="entry name" value="PWWP DOMAIN-CONTAINING 2B"/>
    <property type="match status" value="1"/>
</dbReference>
<evidence type="ECO:0000256" key="1">
    <source>
        <dbReference type="ARBA" id="ARBA00023015"/>
    </source>
</evidence>
<feature type="domain" description="PWWP" evidence="3">
    <location>
        <begin position="21"/>
        <end position="81"/>
    </location>
</feature>
<dbReference type="GO" id="GO:0005634">
    <property type="term" value="C:nucleus"/>
    <property type="evidence" value="ECO:0007669"/>
    <property type="project" value="TreeGrafter"/>
</dbReference>
<protein>
    <recommendedName>
        <fullName evidence="3">PWWP domain-containing protein</fullName>
    </recommendedName>
</protein>
<dbReference type="Proteomes" id="UP000291020">
    <property type="component" value="Unassembled WGS sequence"/>
</dbReference>
<dbReference type="GO" id="GO:0010369">
    <property type="term" value="C:chromocenter"/>
    <property type="evidence" value="ECO:0007669"/>
    <property type="project" value="TreeGrafter"/>
</dbReference>
<dbReference type="SUPFAM" id="SSF63748">
    <property type="entry name" value="Tudor/PWWP/MBT"/>
    <property type="match status" value="1"/>
</dbReference>
<reference evidence="4" key="2">
    <citation type="submission" date="2025-08" db="UniProtKB">
        <authorList>
            <consortium name="Ensembl"/>
        </authorList>
    </citation>
    <scope>IDENTIFICATION</scope>
</reference>
<accession>A0A452GFQ2</accession>
<dbReference type="AlphaFoldDB" id="A0A452GFQ2"/>
<dbReference type="InterPro" id="IPR000313">
    <property type="entry name" value="PWWP_dom"/>
</dbReference>
<keyword evidence="5" id="KW-1185">Reference proteome</keyword>
<keyword evidence="2" id="KW-0804">Transcription</keyword>
<dbReference type="PANTHER" id="PTHR16112">
    <property type="entry name" value="METHYL-CPG BINDING PROTEIN, DROSOPHILA"/>
    <property type="match status" value="1"/>
</dbReference>
<name>A0A452GFQ2_9SAUR</name>
<dbReference type="Ensembl" id="ENSGAGT00000000443.1">
    <property type="protein sequence ID" value="ENSGAGP00000000398.1"/>
    <property type="gene ID" value="ENSGAGG00000000325.1"/>
</dbReference>
<evidence type="ECO:0000313" key="5">
    <source>
        <dbReference type="Proteomes" id="UP000291020"/>
    </source>
</evidence>